<dbReference type="VEuPathDB" id="FungiDB:CAGL0F03421g"/>
<evidence type="ECO:0000313" key="3">
    <source>
        <dbReference type="EMBL" id="KTB12411.1"/>
    </source>
</evidence>
<dbReference type="PANTHER" id="PTHR28089">
    <property type="entry name" value="PROTEIN ZDS1-RELATED"/>
    <property type="match status" value="1"/>
</dbReference>
<evidence type="ECO:0000313" key="4">
    <source>
        <dbReference type="Proteomes" id="UP000054886"/>
    </source>
</evidence>
<dbReference type="GO" id="GO:0006406">
    <property type="term" value="P:mRNA export from nucleus"/>
    <property type="evidence" value="ECO:0007669"/>
    <property type="project" value="EnsemblFungi"/>
</dbReference>
<feature type="region of interest" description="Disordered" evidence="1">
    <location>
        <begin position="628"/>
        <end position="676"/>
    </location>
</feature>
<organism evidence="3 4">
    <name type="scientific">Candida glabrata</name>
    <name type="common">Yeast</name>
    <name type="synonym">Torulopsis glabrata</name>
    <dbReference type="NCBI Taxonomy" id="5478"/>
    <lineage>
        <taxon>Eukaryota</taxon>
        <taxon>Fungi</taxon>
        <taxon>Dikarya</taxon>
        <taxon>Ascomycota</taxon>
        <taxon>Saccharomycotina</taxon>
        <taxon>Saccharomycetes</taxon>
        <taxon>Saccharomycetales</taxon>
        <taxon>Saccharomycetaceae</taxon>
        <taxon>Nakaseomyces</taxon>
    </lineage>
</organism>
<accession>A0A0W0CBZ1</accession>
<dbReference type="GO" id="GO:0000131">
    <property type="term" value="C:incipient cellular bud site"/>
    <property type="evidence" value="ECO:0007669"/>
    <property type="project" value="EnsemblFungi"/>
</dbReference>
<feature type="compositionally biased region" description="Polar residues" evidence="1">
    <location>
        <begin position="242"/>
        <end position="252"/>
    </location>
</feature>
<feature type="compositionally biased region" description="Polar residues" evidence="1">
    <location>
        <begin position="68"/>
        <end position="77"/>
    </location>
</feature>
<dbReference type="VEuPathDB" id="FungiDB:B1J91_F03421g"/>
<dbReference type="GO" id="GO:0030010">
    <property type="term" value="P:establishment of cell polarity"/>
    <property type="evidence" value="ECO:0007669"/>
    <property type="project" value="EnsemblFungi"/>
</dbReference>
<dbReference type="GO" id="GO:0005935">
    <property type="term" value="C:cellular bud neck"/>
    <property type="evidence" value="ECO:0007669"/>
    <property type="project" value="EnsemblFungi"/>
</dbReference>
<feature type="domain" description="Protein Zds1 C-terminal" evidence="2">
    <location>
        <begin position="756"/>
        <end position="808"/>
    </location>
</feature>
<dbReference type="GO" id="GO:0010971">
    <property type="term" value="P:positive regulation of G2/M transition of mitotic cell cycle"/>
    <property type="evidence" value="ECO:0007669"/>
    <property type="project" value="EnsemblFungi"/>
</dbReference>
<dbReference type="InterPro" id="IPR040206">
    <property type="entry name" value="Zds1/2"/>
</dbReference>
<dbReference type="Pfam" id="PF08632">
    <property type="entry name" value="Zds_C"/>
    <property type="match status" value="1"/>
</dbReference>
<feature type="compositionally biased region" description="Polar residues" evidence="1">
    <location>
        <begin position="458"/>
        <end position="471"/>
    </location>
</feature>
<dbReference type="GO" id="GO:0004864">
    <property type="term" value="F:protein phosphatase inhibitor activity"/>
    <property type="evidence" value="ECO:0007669"/>
    <property type="project" value="EnsemblFungi"/>
</dbReference>
<feature type="compositionally biased region" description="Polar residues" evidence="1">
    <location>
        <begin position="203"/>
        <end position="216"/>
    </location>
</feature>
<gene>
    <name evidence="3" type="ORF">AO440_001243</name>
</gene>
<feature type="region of interest" description="Disordered" evidence="1">
    <location>
        <begin position="585"/>
        <end position="610"/>
    </location>
</feature>
<dbReference type="SMART" id="SM01327">
    <property type="entry name" value="Zds_C"/>
    <property type="match status" value="1"/>
</dbReference>
<dbReference type="PANTHER" id="PTHR28089:SF1">
    <property type="entry name" value="PROTEIN ZDS1-RELATED"/>
    <property type="match status" value="1"/>
</dbReference>
<dbReference type="EMBL" id="LLZZ01000022">
    <property type="protein sequence ID" value="KTB12411.1"/>
    <property type="molecule type" value="Genomic_DNA"/>
</dbReference>
<feature type="region of interest" description="Disordered" evidence="1">
    <location>
        <begin position="234"/>
        <end position="255"/>
    </location>
</feature>
<dbReference type="InterPro" id="IPR013941">
    <property type="entry name" value="ZDS1_C"/>
</dbReference>
<evidence type="ECO:0000256" key="1">
    <source>
        <dbReference type="SAM" id="MobiDB-lite"/>
    </source>
</evidence>
<feature type="region of interest" description="Disordered" evidence="1">
    <location>
        <begin position="203"/>
        <end position="222"/>
    </location>
</feature>
<feature type="region of interest" description="Disordered" evidence="1">
    <location>
        <begin position="701"/>
        <end position="721"/>
    </location>
</feature>
<dbReference type="GO" id="GO:0005737">
    <property type="term" value="C:cytoplasm"/>
    <property type="evidence" value="ECO:0007669"/>
    <property type="project" value="EnsemblFungi"/>
</dbReference>
<dbReference type="VEuPathDB" id="FungiDB:GWK60_F03135"/>
<feature type="compositionally biased region" description="Basic and acidic residues" evidence="1">
    <location>
        <begin position="302"/>
        <end position="320"/>
    </location>
</feature>
<reference evidence="3 4" key="1">
    <citation type="submission" date="2015-10" db="EMBL/GenBank/DDBJ databases">
        <title>Draft genomes sequences of Candida glabrata isolates 1A, 1B, 2A, 2B, 3A and 3B.</title>
        <authorList>
            <person name="Haavelsrud O.E."/>
            <person name="Gaustad P."/>
        </authorList>
    </citation>
    <scope>NUCLEOTIDE SEQUENCE [LARGE SCALE GENOMIC DNA]</scope>
    <source>
        <strain evidence="3">910700640</strain>
    </source>
</reference>
<name>A0A0W0CBZ1_CANGB</name>
<feature type="region of interest" description="Disordered" evidence="1">
    <location>
        <begin position="292"/>
        <end position="325"/>
    </location>
</feature>
<dbReference type="Proteomes" id="UP000054886">
    <property type="component" value="Unassembled WGS sequence"/>
</dbReference>
<evidence type="ECO:0000259" key="2">
    <source>
        <dbReference type="SMART" id="SM01327"/>
    </source>
</evidence>
<feature type="compositionally biased region" description="Low complexity" evidence="1">
    <location>
        <begin position="654"/>
        <end position="666"/>
    </location>
</feature>
<comment type="caution">
    <text evidence="3">The sequence shown here is derived from an EMBL/GenBank/DDBJ whole genome shotgun (WGS) entry which is preliminary data.</text>
</comment>
<sequence>MGNQNSEVYIAAQSLDKELRSVKNLKRLSIGSMDLLMDPEMDMLPYNNGYRNSWSTQLEQGDKPLKSTRYSDPTHYNSKIVRQERLPFKQNQPQKSDKEQTQVENTKKQPGSTKSLTRRGAVNFSSRRPVDRSNHSKNSSKINDTLPDEVAQNLLWVRADQHPNVKPENYIELVQDALHNIQIDKTEEHDKENSDTLDKVSRYYNSNNKRSPNNTGLVRRPSLLRKSYTEFDEVKDSDIKEQSSTNNNVDSTPHNKKFTLKDITEELTRISNKAGLTNNDAVTLARTLSMASVAEEDETDDLQERPEAEDDYARQSRNNDDNYASTMLLPTDSLIKSEHSTLKRSKYTYHIRTQEDKDPTIPVSTESQHQDVIEASPGSINDIYDHYREPSGDWSSLIQVAPENENKKRTDTDIDSNTKIVQHSTEHVDLGSTGHSTSDKSDINKKEPAHRKKRNGWLWSSKTSEKVNITSDKNETEDIVPESRFNHSKNRHEPLYNHKIEIANTLGTLPEKKNAIDKKISNIFRRKHHTRRANQENSLAGLKISQLQWRNNDHKEKAVEATNNTEENNGSEKVLAEAVEVRTHSSYTPQGNVHVKNEYQTNNVENTNVREIPAANNGIEKEIIPEVSKHQNHQQQKSTARPAHSSKFRITEKQTQGQDQGQDQGQAHGSDIGGVSLQPAVNVTSTKNQEIVIQNVTVTATPSQREEATDSSKTASKKPLYPPRKLTFADVKKKDKANAPIEFTDSAFGFPLPELTYSTVIMFDHRLPIHVERAIYRLSHLKLSNSKRALREQVLLSNFMYSYLNLVNHTLYMEQKS</sequence>
<dbReference type="AlphaFoldDB" id="A0A0W0CBZ1"/>
<feature type="region of interest" description="Disordered" evidence="1">
    <location>
        <begin position="62"/>
        <end position="146"/>
    </location>
</feature>
<dbReference type="GO" id="GO:0005934">
    <property type="term" value="C:cellular bud tip"/>
    <property type="evidence" value="ECO:0007669"/>
    <property type="project" value="EnsemblFungi"/>
</dbReference>
<feature type="compositionally biased region" description="Basic and acidic residues" evidence="1">
    <location>
        <begin position="437"/>
        <end position="447"/>
    </location>
</feature>
<feature type="region of interest" description="Disordered" evidence="1">
    <location>
        <begin position="426"/>
        <end position="490"/>
    </location>
</feature>
<feature type="compositionally biased region" description="Polar residues" evidence="1">
    <location>
        <begin position="598"/>
        <end position="609"/>
    </location>
</feature>
<proteinExistence type="predicted"/>
<dbReference type="VEuPathDB" id="FungiDB:GVI51_F03135"/>
<dbReference type="GO" id="GO:0031507">
    <property type="term" value="P:heterochromatin formation"/>
    <property type="evidence" value="ECO:0007669"/>
    <property type="project" value="EnsemblFungi"/>
</dbReference>
<dbReference type="GO" id="GO:0032880">
    <property type="term" value="P:regulation of protein localization"/>
    <property type="evidence" value="ECO:0007669"/>
    <property type="project" value="EnsemblFungi"/>
</dbReference>
<feature type="compositionally biased region" description="Basic and acidic residues" evidence="1">
    <location>
        <begin position="95"/>
        <end position="107"/>
    </location>
</feature>
<protein>
    <submittedName>
        <fullName evidence="3">Protein ZDS2</fullName>
    </submittedName>
</protein>